<reference evidence="3 4" key="1">
    <citation type="submission" date="2016-05" db="EMBL/GenBank/DDBJ databases">
        <authorList>
            <person name="Ramsay J.P."/>
        </authorList>
    </citation>
    <scope>NUCLEOTIDE SEQUENCE [LARGE SCALE GENOMIC DNA]</scope>
    <source>
        <strain evidence="3 4">NZP2042</strain>
    </source>
</reference>
<evidence type="ECO:0000313" key="3">
    <source>
        <dbReference type="EMBL" id="OBQ70300.1"/>
    </source>
</evidence>
<comment type="caution">
    <text evidence="2">The sequence shown here is derived from an EMBL/GenBank/DDBJ whole genome shotgun (WGS) entry which is preliminary data.</text>
</comment>
<dbReference type="InterPro" id="IPR027802">
    <property type="entry name" value="Multi-ubiquitin_dom"/>
</dbReference>
<dbReference type="AlphaFoldDB" id="A0A1A5IGK9"/>
<gene>
    <name evidence="3" type="ORF">A8145_28535</name>
    <name evidence="2" type="ORF">BAE39_30175</name>
</gene>
<proteinExistence type="predicted"/>
<reference evidence="2" key="3">
    <citation type="submission" date="2016-06" db="EMBL/GenBank/DDBJ databases">
        <authorList>
            <person name="Kjaerup R.B."/>
            <person name="Dalgaard T.S."/>
            <person name="Juul-Madsen H.R."/>
        </authorList>
    </citation>
    <scope>NUCLEOTIDE SEQUENCE</scope>
    <source>
        <strain evidence="2">R7ANS::ICEMlSym2042</strain>
    </source>
</reference>
<feature type="domain" description="Multi-ubiquitin" evidence="1">
    <location>
        <begin position="15"/>
        <end position="70"/>
    </location>
</feature>
<name>A0A1A5IGK9_RHILI</name>
<evidence type="ECO:0000313" key="4">
    <source>
        <dbReference type="Proteomes" id="UP000093737"/>
    </source>
</evidence>
<feature type="domain" description="Multi-ubiquitin" evidence="1">
    <location>
        <begin position="153"/>
        <end position="222"/>
    </location>
</feature>
<evidence type="ECO:0000313" key="2">
    <source>
        <dbReference type="EMBL" id="OBP78373.1"/>
    </source>
</evidence>
<dbReference type="Pfam" id="PF14452">
    <property type="entry name" value="Multi_ubiq"/>
    <property type="match status" value="2"/>
</dbReference>
<sequence>MRNKEASMPDAANFTYKLNGRVVATDDAIVSGRAVRNSGGLDPASDYILIQIADRTSRSIGLEEAIDLRQMPQPEFLSFKGDSTFSFTVNERGWEWGAATISASDIYRYASIAEELELILDSAGDTVIPADGAVVLGGHGVERIRSREAKTVVIKINGRSRTIPRRKHSYREIALLAYPDADFEKFKYTITYLKGVHGAEGDLVEGEKIEVKNGMVFNVRRSDKS</sequence>
<evidence type="ECO:0000259" key="1">
    <source>
        <dbReference type="Pfam" id="PF14452"/>
    </source>
</evidence>
<evidence type="ECO:0000313" key="5">
    <source>
        <dbReference type="Proteomes" id="UP000093748"/>
    </source>
</evidence>
<reference evidence="5" key="2">
    <citation type="submission" date="2016-06" db="EMBL/GenBank/DDBJ databases">
        <title>NZP2037 Pacbio-Illumina hybrid assembly.</title>
        <authorList>
            <person name="Ramsay J.P."/>
        </authorList>
    </citation>
    <scope>NUCLEOTIDE SEQUENCE [LARGE SCALE GENOMIC DNA]</scope>
    <source>
        <strain evidence="5">R7ANS::ICEMlSym2042</strain>
    </source>
</reference>
<dbReference type="EMBL" id="LZTJ01000007">
    <property type="protein sequence ID" value="OBP78373.1"/>
    <property type="molecule type" value="Genomic_DNA"/>
</dbReference>
<dbReference type="EMBL" id="LYTK01000004">
    <property type="protein sequence ID" value="OBQ70300.1"/>
    <property type="molecule type" value="Genomic_DNA"/>
</dbReference>
<organism evidence="2 5">
    <name type="scientific">Rhizobium loti</name>
    <name type="common">Mesorhizobium loti</name>
    <dbReference type="NCBI Taxonomy" id="381"/>
    <lineage>
        <taxon>Bacteria</taxon>
        <taxon>Pseudomonadati</taxon>
        <taxon>Pseudomonadota</taxon>
        <taxon>Alphaproteobacteria</taxon>
        <taxon>Hyphomicrobiales</taxon>
        <taxon>Phyllobacteriaceae</taxon>
        <taxon>Mesorhizobium</taxon>
    </lineage>
</organism>
<accession>A0A1A5IGK9</accession>
<dbReference type="Proteomes" id="UP000093737">
    <property type="component" value="Unassembled WGS sequence"/>
</dbReference>
<protein>
    <recommendedName>
        <fullName evidence="1">Multi-ubiquitin domain-containing protein</fullName>
    </recommendedName>
</protein>
<dbReference type="Proteomes" id="UP000093748">
    <property type="component" value="Unassembled WGS sequence"/>
</dbReference>